<evidence type="ECO:0000256" key="2">
    <source>
        <dbReference type="ARBA" id="ARBA00022723"/>
    </source>
</evidence>
<evidence type="ECO:0000313" key="7">
    <source>
        <dbReference type="Proteomes" id="UP000000311"/>
    </source>
</evidence>
<evidence type="ECO:0000259" key="5">
    <source>
        <dbReference type="Pfam" id="PF01979"/>
    </source>
</evidence>
<comment type="cofactor">
    <cofactor evidence="1">
        <name>Zn(2+)</name>
        <dbReference type="ChEBI" id="CHEBI:29105"/>
    </cofactor>
</comment>
<dbReference type="GO" id="GO:0008270">
    <property type="term" value="F:zinc ion binding"/>
    <property type="evidence" value="ECO:0007669"/>
    <property type="project" value="TreeGrafter"/>
</dbReference>
<proteinExistence type="predicted"/>
<keyword evidence="3" id="KW-0378">Hydrolase</keyword>
<gene>
    <name evidence="6" type="ORF">EAG_04593</name>
</gene>
<dbReference type="GO" id="GO:0008892">
    <property type="term" value="F:guanine deaminase activity"/>
    <property type="evidence" value="ECO:0007669"/>
    <property type="project" value="TreeGrafter"/>
</dbReference>
<dbReference type="InterPro" id="IPR051607">
    <property type="entry name" value="Metallo-dep_hydrolases"/>
</dbReference>
<dbReference type="UniPathway" id="UPA00603">
    <property type="reaction ID" value="UER00660"/>
</dbReference>
<evidence type="ECO:0000313" key="6">
    <source>
        <dbReference type="EMBL" id="EFN71543.1"/>
    </source>
</evidence>
<dbReference type="SUPFAM" id="SSF51338">
    <property type="entry name" value="Composite domain of metallo-dependent hydrolases"/>
    <property type="match status" value="3"/>
</dbReference>
<name>E2A4U9_CAMFO</name>
<keyword evidence="2" id="KW-0479">Metal-binding</keyword>
<accession>E2A4U9</accession>
<dbReference type="STRING" id="104421.E2A4U9"/>
<dbReference type="InterPro" id="IPR032466">
    <property type="entry name" value="Metal_Hydrolase"/>
</dbReference>
<feature type="domain" description="Amidohydrolase-related" evidence="5">
    <location>
        <begin position="765"/>
        <end position="1128"/>
    </location>
</feature>
<keyword evidence="7" id="KW-1185">Reference proteome</keyword>
<feature type="domain" description="Amidohydrolase-related" evidence="5">
    <location>
        <begin position="1177"/>
        <end position="1552"/>
    </location>
</feature>
<organism evidence="7">
    <name type="scientific">Camponotus floridanus</name>
    <name type="common">Florida carpenter ant</name>
    <dbReference type="NCBI Taxonomy" id="104421"/>
    <lineage>
        <taxon>Eukaryota</taxon>
        <taxon>Metazoa</taxon>
        <taxon>Ecdysozoa</taxon>
        <taxon>Arthropoda</taxon>
        <taxon>Hexapoda</taxon>
        <taxon>Insecta</taxon>
        <taxon>Pterygota</taxon>
        <taxon>Neoptera</taxon>
        <taxon>Endopterygota</taxon>
        <taxon>Hymenoptera</taxon>
        <taxon>Apocrita</taxon>
        <taxon>Aculeata</taxon>
        <taxon>Formicoidea</taxon>
        <taxon>Formicidae</taxon>
        <taxon>Formicinae</taxon>
        <taxon>Camponotus</taxon>
    </lineage>
</organism>
<protein>
    <submittedName>
        <fullName evidence="6">Guanine deaminase</fullName>
    </submittedName>
</protein>
<dbReference type="SUPFAM" id="SSF51556">
    <property type="entry name" value="Metallo-dependent hydrolases"/>
    <property type="match status" value="4"/>
</dbReference>
<dbReference type="InterPro" id="IPR011059">
    <property type="entry name" value="Metal-dep_hydrolase_composite"/>
</dbReference>
<reference evidence="6 7" key="1">
    <citation type="journal article" date="2010" name="Science">
        <title>Genomic comparison of the ants Camponotus floridanus and Harpegnathos saltator.</title>
        <authorList>
            <person name="Bonasio R."/>
            <person name="Zhang G."/>
            <person name="Ye C."/>
            <person name="Mutti N.S."/>
            <person name="Fang X."/>
            <person name="Qin N."/>
            <person name="Donahue G."/>
            <person name="Yang P."/>
            <person name="Li Q."/>
            <person name="Li C."/>
            <person name="Zhang P."/>
            <person name="Huang Z."/>
            <person name="Berger S.L."/>
            <person name="Reinberg D."/>
            <person name="Wang J."/>
            <person name="Liebig J."/>
        </authorList>
    </citation>
    <scope>NUCLEOTIDE SEQUENCE [LARGE SCALE GENOMIC DNA]</scope>
    <source>
        <strain evidence="7">C129</strain>
    </source>
</reference>
<keyword evidence="4" id="KW-0862">Zinc</keyword>
<dbReference type="PANTHER" id="PTHR11271">
    <property type="entry name" value="GUANINE DEAMINASE"/>
    <property type="match status" value="1"/>
</dbReference>
<dbReference type="OrthoDB" id="194468at2759"/>
<dbReference type="PANTHER" id="PTHR11271:SF6">
    <property type="entry name" value="GUANINE DEAMINASE"/>
    <property type="match status" value="1"/>
</dbReference>
<dbReference type="InParanoid" id="E2A4U9"/>
<dbReference type="GO" id="GO:0005829">
    <property type="term" value="C:cytosol"/>
    <property type="evidence" value="ECO:0007669"/>
    <property type="project" value="TreeGrafter"/>
</dbReference>
<dbReference type="Gene3D" id="2.30.40.10">
    <property type="entry name" value="Urease, subunit C, domain 1"/>
    <property type="match status" value="4"/>
</dbReference>
<dbReference type="Proteomes" id="UP000000311">
    <property type="component" value="Unassembled WGS sequence"/>
</dbReference>
<dbReference type="EMBL" id="GL436748">
    <property type="protein sequence ID" value="EFN71543.1"/>
    <property type="molecule type" value="Genomic_DNA"/>
</dbReference>
<feature type="domain" description="Amidohydrolase-related" evidence="5">
    <location>
        <begin position="540"/>
        <end position="716"/>
    </location>
</feature>
<dbReference type="Gene3D" id="3.20.20.140">
    <property type="entry name" value="Metal-dependent hydrolases"/>
    <property type="match status" value="4"/>
</dbReference>
<evidence type="ECO:0000256" key="4">
    <source>
        <dbReference type="ARBA" id="ARBA00022833"/>
    </source>
</evidence>
<feature type="domain" description="Amidohydrolase-related" evidence="5">
    <location>
        <begin position="63"/>
        <end position="424"/>
    </location>
</feature>
<dbReference type="Pfam" id="PF01979">
    <property type="entry name" value="Amidohydro_1"/>
    <property type="match status" value="4"/>
</dbReference>
<dbReference type="GO" id="GO:0006147">
    <property type="term" value="P:guanine catabolic process"/>
    <property type="evidence" value="ECO:0007669"/>
    <property type="project" value="UniProtKB-UniPathway"/>
</dbReference>
<evidence type="ECO:0000256" key="3">
    <source>
        <dbReference type="ARBA" id="ARBA00022801"/>
    </source>
</evidence>
<dbReference type="InterPro" id="IPR006680">
    <property type="entry name" value="Amidohydro-rel"/>
</dbReference>
<evidence type="ECO:0000256" key="1">
    <source>
        <dbReference type="ARBA" id="ARBA00001947"/>
    </source>
</evidence>
<sequence>MVRQVFIGPMIHVDDTYNVVVYKDKITIIVVNGKIAKVTENADQQMIDDFHADEVNNLKPGQFLIPGFIDCHTYPAQFLNLGLGYDKTLLDWQEAYTYPLEKVFIDQDFSERVFDKVVTRTMFFGTTTACYSASLYDETSTLLAQKCSELGQRAFIGKINMNARRDDGYYETTATSIETTKRFIKAVEEIENPLVQPIITPRSALTCDMELLQKLGNIAKDKDLLIQSNVSQDPDEVKAVKHKFGLPTYTDVYKTAGLLSLKTILAHGTCLEKSEVHTLADKKIPIVHCPTSNLNLRSGLCNAAGLLDDKVEVCLGTGGSNYDILHEMRQALRVSRSISINNPDFSNTDPQISLNVDEVFTMATLGGAKALRIDNKVGNFKQGKEFDALIIDFTGRIEQGYLRENLERFIYNGSSRNVISVYIKVFSGSMIHAHDNGEVIFRQWAAIFVEDGKIINVMENHDQQTIDDFHADKVNNLLPGQFIIPGFIDCHTYAVQYPNIGIGYGVRLLYWLESRTYPLEEEYVNQHFAEEAFDDVVNPLVQPIITPRSALTCDMELLQSLEKIAADKNLRIQSNISQDPDEVKAVKHKFGLPTYTDVYKTAGLLSLKTSLAHGNNLSDYELKTLARTGTTIIHCPTSNINLESGLCDVRKIKNRNIVVGLGTDISGGSNLDILNEMKSVLDVSNTVATFSGDKVSRYVPLNYKDVFVMATIGGAKDEHNKVAFKNKVTILVEDGKIIDVTENPDQQTLDDFHADEVNDLLPNQILIPGLIDCHTNAAQFPNLGLGYDKTLLDWQEAYTYPLEMLYINRELAYNVFDKAVERTILTGTTTACYSASLYREAATILAQKCAQYGQRAFIGKINMNAVREDGYYETTEKSIANTNAFIKSVEKIANPLVQPIITPRSALTCDMDLLQKLGNIAKDKNLLIQSHISQDKNEVKAVKAKFGKATYTEVYEAAGFLDKKTILSHGIYLENSEISKLANKKIPIVHCPTSNFNLKSGFCKVDKLMKQNVNVCIGTDISGGSNYNILDEMRIALQVSNSLYLTDHSEKPIDHKSVFSMATLGAAKALRIDDKVGNFVKGKEFDALIIDVISNDSFLDWFREHTLEEHLQRFIYCGTFNNIVAVYIKDNGEVIFQQWATIFVEDGKIIDVMENRDEQMIDDFQPYKDNHLLPGQFMIPGFIDCHTYTLQFPNIGLGYDKTLLNWLDTYAYPLEKKFNQNVLAELVFERVVRRILAVGVTTACYSAALYTVPCTRLAAMCSAQGQRAFVGKICMNAVRSDNYYETTEECIRNTRTFIDTVKNLDDPLVQPIITPRNALSCDRELLRALAGLAAEKQLRIQSNISQDPEEIAEVTKKFAVPTYTDVYENAGILRNMTILAHGNYLSENELKKLTSKGTAIVHCPTSNLNLKSGLCDVRNLKRKNIVVGLGTDIAGGSNYSILNEMRSALHVSNALSFASKKSNESDVDDYVPLDYKDAFFMATLGGAKALSISDKVGNFEIGKEFDALIIDLNADKRFVDNNFREYTLEERLQRFIYSGTFHNIIEIYIKGRQIK</sequence>